<evidence type="ECO:0000313" key="9">
    <source>
        <dbReference type="EMBL" id="CBX98642.1"/>
    </source>
</evidence>
<evidence type="ECO:0000256" key="6">
    <source>
        <dbReference type="PROSITE-ProRule" id="PRU00094"/>
    </source>
</evidence>
<dbReference type="PROSITE" id="PS00344">
    <property type="entry name" value="GATA_ZN_FINGER_1"/>
    <property type="match status" value="1"/>
</dbReference>
<keyword evidence="1" id="KW-0479">Metal-binding</keyword>
<name>E5A4U4_LEPMJ</name>
<dbReference type="OMA" id="HYATRAH"/>
<protein>
    <recommendedName>
        <fullName evidence="8">GATA-type domain-containing protein</fullName>
    </recommendedName>
</protein>
<dbReference type="eggNOG" id="KOG1601">
    <property type="taxonomic scope" value="Eukaryota"/>
</dbReference>
<evidence type="ECO:0000256" key="7">
    <source>
        <dbReference type="SAM" id="MobiDB-lite"/>
    </source>
</evidence>
<accession>E5A4U4</accession>
<dbReference type="PANTHER" id="PTHR47172">
    <property type="entry name" value="OS01G0976800 PROTEIN"/>
    <property type="match status" value="1"/>
</dbReference>
<dbReference type="PROSITE" id="PS50114">
    <property type="entry name" value="GATA_ZN_FINGER_2"/>
    <property type="match status" value="1"/>
</dbReference>
<proteinExistence type="predicted"/>
<gene>
    <name evidence="9" type="ORF">LEMA_P078810.1</name>
</gene>
<keyword evidence="5" id="KW-0804">Transcription</keyword>
<dbReference type="GO" id="GO:0008270">
    <property type="term" value="F:zinc ion binding"/>
    <property type="evidence" value="ECO:0007669"/>
    <property type="project" value="UniProtKB-KW"/>
</dbReference>
<dbReference type="OrthoDB" id="2162994at2759"/>
<dbReference type="EMBL" id="FP929134">
    <property type="protein sequence ID" value="CBX98642.1"/>
    <property type="molecule type" value="Genomic_DNA"/>
</dbReference>
<feature type="compositionally biased region" description="Polar residues" evidence="7">
    <location>
        <begin position="1"/>
        <end position="10"/>
    </location>
</feature>
<dbReference type="CDD" id="cd00202">
    <property type="entry name" value="ZnF_GATA"/>
    <property type="match status" value="1"/>
</dbReference>
<dbReference type="HOGENOM" id="CLU_029475_1_0_1"/>
<evidence type="ECO:0000256" key="5">
    <source>
        <dbReference type="ARBA" id="ARBA00023163"/>
    </source>
</evidence>
<dbReference type="InterPro" id="IPR000679">
    <property type="entry name" value="Znf_GATA"/>
</dbReference>
<feature type="domain" description="GATA-type" evidence="8">
    <location>
        <begin position="463"/>
        <end position="493"/>
    </location>
</feature>
<feature type="compositionally biased region" description="Polar residues" evidence="7">
    <location>
        <begin position="92"/>
        <end position="101"/>
    </location>
</feature>
<keyword evidence="10" id="KW-1185">Reference proteome</keyword>
<dbReference type="RefSeq" id="XP_003842121.1">
    <property type="nucleotide sequence ID" value="XM_003842073.1"/>
</dbReference>
<dbReference type="InParanoid" id="E5A4U4"/>
<keyword evidence="2 6" id="KW-0863">Zinc-finger</keyword>
<dbReference type="AlphaFoldDB" id="E5A4U4"/>
<reference evidence="10" key="1">
    <citation type="journal article" date="2011" name="Nat. Commun.">
        <title>Effector diversification within compartments of the Leptosphaeria maculans genome affected by Repeat-Induced Point mutations.</title>
        <authorList>
            <person name="Rouxel T."/>
            <person name="Grandaubert J."/>
            <person name="Hane J.K."/>
            <person name="Hoede C."/>
            <person name="van de Wouw A.P."/>
            <person name="Couloux A."/>
            <person name="Dominguez V."/>
            <person name="Anthouard V."/>
            <person name="Bally P."/>
            <person name="Bourras S."/>
            <person name="Cozijnsen A.J."/>
            <person name="Ciuffetti L.M."/>
            <person name="Degrave A."/>
            <person name="Dilmaghani A."/>
            <person name="Duret L."/>
            <person name="Fudal I."/>
            <person name="Goodwin S.B."/>
            <person name="Gout L."/>
            <person name="Glaser N."/>
            <person name="Linglin J."/>
            <person name="Kema G.H.J."/>
            <person name="Lapalu N."/>
            <person name="Lawrence C.B."/>
            <person name="May K."/>
            <person name="Meyer M."/>
            <person name="Ollivier B."/>
            <person name="Poulain J."/>
            <person name="Schoch C.L."/>
            <person name="Simon A."/>
            <person name="Spatafora J.W."/>
            <person name="Stachowiak A."/>
            <person name="Turgeon B.G."/>
            <person name="Tyler B.M."/>
            <person name="Vincent D."/>
            <person name="Weissenbach J."/>
            <person name="Amselem J."/>
            <person name="Quesneville H."/>
            <person name="Oliver R.P."/>
            <person name="Wincker P."/>
            <person name="Balesdent M.-H."/>
            <person name="Howlett B.J."/>
        </authorList>
    </citation>
    <scope>NUCLEOTIDE SEQUENCE [LARGE SCALE GENOMIC DNA]</scope>
    <source>
        <strain evidence="10">JN3 / isolate v23.1.3 / race Av1-4-5-6-7-8</strain>
    </source>
</reference>
<dbReference type="Gene3D" id="3.30.50.10">
    <property type="entry name" value="Erythroid Transcription Factor GATA-1, subunit A"/>
    <property type="match status" value="1"/>
</dbReference>
<dbReference type="GO" id="GO:0043565">
    <property type="term" value="F:sequence-specific DNA binding"/>
    <property type="evidence" value="ECO:0007669"/>
    <property type="project" value="InterPro"/>
</dbReference>
<evidence type="ECO:0000256" key="2">
    <source>
        <dbReference type="ARBA" id="ARBA00022771"/>
    </source>
</evidence>
<feature type="compositionally biased region" description="Polar residues" evidence="7">
    <location>
        <begin position="221"/>
        <end position="233"/>
    </location>
</feature>
<dbReference type="PANTHER" id="PTHR47172:SF24">
    <property type="entry name" value="GATA ZINC FINGER DOMAIN-CONTAINING PROTEIN 14-RELATED"/>
    <property type="match status" value="1"/>
</dbReference>
<organism evidence="10">
    <name type="scientific">Leptosphaeria maculans (strain JN3 / isolate v23.1.3 / race Av1-4-5-6-7-8)</name>
    <name type="common">Blackleg fungus</name>
    <name type="synonym">Phoma lingam</name>
    <dbReference type="NCBI Taxonomy" id="985895"/>
    <lineage>
        <taxon>Eukaryota</taxon>
        <taxon>Fungi</taxon>
        <taxon>Dikarya</taxon>
        <taxon>Ascomycota</taxon>
        <taxon>Pezizomycotina</taxon>
        <taxon>Dothideomycetes</taxon>
        <taxon>Pleosporomycetidae</taxon>
        <taxon>Pleosporales</taxon>
        <taxon>Pleosporineae</taxon>
        <taxon>Leptosphaeriaceae</taxon>
        <taxon>Plenodomus</taxon>
        <taxon>Plenodomus lingam/Leptosphaeria maculans species complex</taxon>
    </lineage>
</organism>
<dbReference type="InterPro" id="IPR013088">
    <property type="entry name" value="Znf_NHR/GATA"/>
</dbReference>
<dbReference type="SMART" id="SM00401">
    <property type="entry name" value="ZnF_GATA"/>
    <property type="match status" value="1"/>
</dbReference>
<feature type="compositionally biased region" description="Pro residues" evidence="7">
    <location>
        <begin position="113"/>
        <end position="123"/>
    </location>
</feature>
<dbReference type="PRINTS" id="PR01217">
    <property type="entry name" value="PRICHEXTENSN"/>
</dbReference>
<feature type="compositionally biased region" description="Basic and acidic residues" evidence="7">
    <location>
        <begin position="20"/>
        <end position="34"/>
    </location>
</feature>
<evidence type="ECO:0000256" key="1">
    <source>
        <dbReference type="ARBA" id="ARBA00022723"/>
    </source>
</evidence>
<dbReference type="Pfam" id="PF00320">
    <property type="entry name" value="GATA"/>
    <property type="match status" value="1"/>
</dbReference>
<dbReference type="SUPFAM" id="SSF57716">
    <property type="entry name" value="Glucocorticoid receptor-like (DNA-binding domain)"/>
    <property type="match status" value="1"/>
</dbReference>
<keyword evidence="4" id="KW-0805">Transcription regulation</keyword>
<dbReference type="Proteomes" id="UP000002668">
    <property type="component" value="Genome"/>
</dbReference>
<evidence type="ECO:0000313" key="10">
    <source>
        <dbReference type="Proteomes" id="UP000002668"/>
    </source>
</evidence>
<feature type="compositionally biased region" description="Low complexity" evidence="7">
    <location>
        <begin position="273"/>
        <end position="294"/>
    </location>
</feature>
<feature type="region of interest" description="Disordered" evidence="7">
    <location>
        <begin position="432"/>
        <end position="466"/>
    </location>
</feature>
<dbReference type="GeneID" id="13286898"/>
<evidence type="ECO:0000259" key="8">
    <source>
        <dbReference type="PROSITE" id="PS50114"/>
    </source>
</evidence>
<feature type="region of interest" description="Disordered" evidence="7">
    <location>
        <begin position="1"/>
        <end position="305"/>
    </location>
</feature>
<sequence>MESVEASNRHSIGLPSISHLESDRVKREEMDYQRKQHAAASTMPSPLHPYSGPSHLHSNHQPPPATSAPGSLGGLLSPPDSRRTSGDEQESQRPTARQSLPSIHEALGSEQPLPYPSTVPPPSALVSAPQHYPPPTTTASPADQRPRHFASDLHASQGPSNPFSHPRSPFLGSGASQAPPPPPAAQPQNDALPRPPFSDSRPPYPTPQQNPKLPTLHPLKTAQSPTPSTTRPNISYPSYPPPAAHYESAAPPPPSSMNHHHPYSQYPPNYAHSATSASAPNSAYPPSASTYSAPPRYPPPAWRDNHADMTHMEEKKINRSSLAPYGESVKRHLESFDLEASLNEMADGSGHIAEFSKAYRQRAHENQRIGMTPQSMPRLEEVDEMLKQSERIQMSLQRMRDVVYNHHHQATIVEPPQDPRYRPMNGYDHDSASNYGDDGKGNGGFANGDSKTRKRGRAAPPGRCHSCNRAETPEWRRGPDGARTLCNACGLHYAKLTRKMGGKQAMTSSNLRPKSLDQGSPAM</sequence>
<dbReference type="STRING" id="985895.E5A4U4"/>
<evidence type="ECO:0000256" key="4">
    <source>
        <dbReference type="ARBA" id="ARBA00023015"/>
    </source>
</evidence>
<dbReference type="VEuPathDB" id="FungiDB:LEMA_P078810.1"/>
<dbReference type="GO" id="GO:0006355">
    <property type="term" value="P:regulation of DNA-templated transcription"/>
    <property type="evidence" value="ECO:0007669"/>
    <property type="project" value="InterPro"/>
</dbReference>
<feature type="region of interest" description="Disordered" evidence="7">
    <location>
        <begin position="500"/>
        <end position="523"/>
    </location>
</feature>
<keyword evidence="3" id="KW-0862">Zinc</keyword>
<evidence type="ECO:0000256" key="3">
    <source>
        <dbReference type="ARBA" id="ARBA00022833"/>
    </source>
</evidence>